<dbReference type="PANTHER" id="PTHR24148:SF80">
    <property type="entry name" value="HETEROKARYON INCOMPATIBILITY DOMAIN-CONTAINING PROTEIN"/>
    <property type="match status" value="1"/>
</dbReference>
<evidence type="ECO:0000259" key="1">
    <source>
        <dbReference type="Pfam" id="PF06985"/>
    </source>
</evidence>
<evidence type="ECO:0000313" key="2">
    <source>
        <dbReference type="EMBL" id="TDZ62026.1"/>
    </source>
</evidence>
<dbReference type="Pfam" id="PF26639">
    <property type="entry name" value="Het-6_barrel"/>
    <property type="match status" value="1"/>
</dbReference>
<dbReference type="STRING" id="5466.A0A4R8RID5"/>
<dbReference type="AlphaFoldDB" id="A0A4R8RID5"/>
<dbReference type="PANTHER" id="PTHR24148">
    <property type="entry name" value="ANKYRIN REPEAT DOMAIN-CONTAINING PROTEIN 39 HOMOLOG-RELATED"/>
    <property type="match status" value="1"/>
</dbReference>
<evidence type="ECO:0000313" key="3">
    <source>
        <dbReference type="Proteomes" id="UP000295703"/>
    </source>
</evidence>
<feature type="domain" description="Heterokaryon incompatibility" evidence="1">
    <location>
        <begin position="129"/>
        <end position="277"/>
    </location>
</feature>
<dbReference type="EMBL" id="RYZW01000025">
    <property type="protein sequence ID" value="TDZ62026.1"/>
    <property type="molecule type" value="Genomic_DNA"/>
</dbReference>
<dbReference type="Pfam" id="PF06985">
    <property type="entry name" value="HET"/>
    <property type="match status" value="1"/>
</dbReference>
<protein>
    <submittedName>
        <fullName evidence="2">Heterokaryon incompatibility protein 6, OR allele</fullName>
    </submittedName>
</protein>
<accession>A0A4R8RID5</accession>
<gene>
    <name evidence="2" type="ORF">CTRI78_v003873</name>
</gene>
<dbReference type="Proteomes" id="UP000295703">
    <property type="component" value="Unassembled WGS sequence"/>
</dbReference>
<organism evidence="2 3">
    <name type="scientific">Colletotrichum trifolii</name>
    <dbReference type="NCBI Taxonomy" id="5466"/>
    <lineage>
        <taxon>Eukaryota</taxon>
        <taxon>Fungi</taxon>
        <taxon>Dikarya</taxon>
        <taxon>Ascomycota</taxon>
        <taxon>Pezizomycotina</taxon>
        <taxon>Sordariomycetes</taxon>
        <taxon>Hypocreomycetidae</taxon>
        <taxon>Glomerellales</taxon>
        <taxon>Glomerellaceae</taxon>
        <taxon>Colletotrichum</taxon>
        <taxon>Colletotrichum orbiculare species complex</taxon>
    </lineage>
</organism>
<dbReference type="InterPro" id="IPR052895">
    <property type="entry name" value="HetReg/Transcr_Mod"/>
</dbReference>
<dbReference type="InterPro" id="IPR010730">
    <property type="entry name" value="HET"/>
</dbReference>
<sequence length="697" mass="77388">MGDWNVEFFQDSANREYWPQYDLGRQLNLATFGPNELVTEKVKTKIREWAATKPPPVRPEKNTEALYRPIGDPYGIRVLEIHAGALDSKLNGSLHHCTLEFQHGEPFGLYASSTRCAVSSDDLATPVSYTALSYTWGPPVFDADFVCDGHPMKITTSLESALRHFRRQDHSVVMWIDQICINQADRAEKGQQIPLMSRIYQHAMNTAIWLGDAGSGSDAAIQLLEDISIRLQFATDADLDPAEFERMGLPGPEADIWDSTWNFLSRQWFTRLWIIQEVILSRDPWVVCGDSLMVWENLASACMQLATTGVSKWMQMNFSEGAISGSRGDVAQLAWQLDQIKARALGNSTTLFSLMILSRGAQCWDARDKVYGLLGVVDESHQDVFKTTYASDYTAAKLYHAALIHHISLDKRSWSLHEILSAVDHDTSGDSGLPSWVADWSKPRETVAFASASGSAGIYTAHGKFAPQMLKIDAEVNPKNDKELKVKGLFFDKIAGVSEAFDDPDLFCTDPASKNQALLVAHNFVSRLEEYAPPHTVFSAFWHTLVAGKDGPGRLKCPESFAEVVSLILDESSGISPSLPGQTYSKRQLRPKGRGKLELENLKSRAPGETFQEIRTAMRRALRNRRLGITSKGYLGLFPKFSVEGDEVYVLDGCHVPFLLRNAGEGKFRLVGEVYVCGIMGGEAVSADASLTDMMLT</sequence>
<keyword evidence="3" id="KW-1185">Reference proteome</keyword>
<proteinExistence type="predicted"/>
<comment type="caution">
    <text evidence="2">The sequence shown here is derived from an EMBL/GenBank/DDBJ whole genome shotgun (WGS) entry which is preliminary data.</text>
</comment>
<name>A0A4R8RID5_COLTR</name>
<reference evidence="2 3" key="1">
    <citation type="submission" date="2018-12" db="EMBL/GenBank/DDBJ databases">
        <title>Genome sequence and assembly of Colletotrichum trifolii.</title>
        <authorList>
            <person name="Gan P."/>
            <person name="Shirasu K."/>
        </authorList>
    </citation>
    <scope>NUCLEOTIDE SEQUENCE [LARGE SCALE GENOMIC DNA]</scope>
    <source>
        <strain evidence="2 3">543-2</strain>
    </source>
</reference>